<evidence type="ECO:0000313" key="20">
    <source>
        <dbReference type="EMBL" id="QHT68097.1"/>
    </source>
</evidence>
<dbReference type="GO" id="GO:0005524">
    <property type="term" value="F:ATP binding"/>
    <property type="evidence" value="ECO:0007669"/>
    <property type="project" value="UniProtKB-KW"/>
</dbReference>
<comment type="similarity">
    <text evidence="3">Belongs to the etk/wzc family.</text>
</comment>
<dbReference type="Proteomes" id="UP000480178">
    <property type="component" value="Chromosome"/>
</dbReference>
<evidence type="ECO:0000256" key="6">
    <source>
        <dbReference type="ARBA" id="ARBA00022519"/>
    </source>
</evidence>
<keyword evidence="12 17" id="KW-1133">Transmembrane helix</keyword>
<evidence type="ECO:0000256" key="10">
    <source>
        <dbReference type="ARBA" id="ARBA00022777"/>
    </source>
</evidence>
<keyword evidence="10 20" id="KW-0418">Kinase</keyword>
<evidence type="ECO:0000256" key="14">
    <source>
        <dbReference type="ARBA" id="ARBA00023137"/>
    </source>
</evidence>
<evidence type="ECO:0000256" key="3">
    <source>
        <dbReference type="ARBA" id="ARBA00008883"/>
    </source>
</evidence>
<dbReference type="GO" id="GO:0042802">
    <property type="term" value="F:identical protein binding"/>
    <property type="evidence" value="ECO:0007669"/>
    <property type="project" value="UniProtKB-ARBA"/>
</dbReference>
<dbReference type="GO" id="GO:0005886">
    <property type="term" value="C:plasma membrane"/>
    <property type="evidence" value="ECO:0007669"/>
    <property type="project" value="UniProtKB-SubCell"/>
</dbReference>
<evidence type="ECO:0000256" key="12">
    <source>
        <dbReference type="ARBA" id="ARBA00022989"/>
    </source>
</evidence>
<dbReference type="RefSeq" id="WP_162444116.1">
    <property type="nucleotide sequence ID" value="NZ_CP048222.1"/>
</dbReference>
<dbReference type="NCBIfam" id="TIGR01007">
    <property type="entry name" value="eps_fam"/>
    <property type="match status" value="1"/>
</dbReference>
<keyword evidence="14" id="KW-0829">Tyrosine-protein kinase</keyword>
<keyword evidence="8 17" id="KW-0812">Transmembrane</keyword>
<evidence type="ECO:0000256" key="5">
    <source>
        <dbReference type="ARBA" id="ARBA00022475"/>
    </source>
</evidence>
<dbReference type="InterPro" id="IPR005702">
    <property type="entry name" value="Wzc-like_C"/>
</dbReference>
<dbReference type="Pfam" id="PF02706">
    <property type="entry name" value="Wzz"/>
    <property type="match status" value="1"/>
</dbReference>
<keyword evidence="5" id="KW-1003">Cell membrane</keyword>
<sequence length="813" mass="91951">MSINNGKGPDVEEPQMISFNRQAEQEEEDTLLGGLDLIRLYHILKRNIFWLILIPMISLLGGYLYLRYTKPLYESSSSIKLEVKREASVLGLNGVNAVEDMSANLSGEIELIRSKLIYDEVIKRMDMSVSYYAYGQILEEERYKNSPFIVNFDATSNVPYDRPFDVQLLNNSQYELTYKQGSNDVSNTYTFGQAVNLDNFRFTIDTTAQYSSELDNNKYYFRINSAGALINYLASNIRVDVLNQMANSLGISFKDHSIAKARDIVNTIDSVYLTKTLEIKNTSNKKKIEFLEGQLLATEKNLEKYELEQEDFIVKNRTTDVKSDVSKFVTNIEELNKQRTELNSQLSLLRNLQNIIETEGDLASFIPSIPLLTDQQLGELTQNINKLQQEKALALASSKSTTFAIQSKNQAIEIAKNSISELIDQDRKILLEKIRMTNDKINELENKLTDLPSKGTQYTKIQRFYDLYEKYYLLIMDRKAELGIAEAGTVPEFVILSPASTPTNPIYPNRVMVYAGAGAFGLLISMVALTLKYILHDTISNQRELERTTTAPILGAIPIYSKEKMDTSRLIVNRNPRASISEAFRTIRTNMEFVLPAGKKKRIIAVTSTVSGEGKTFVALNLGGVIALSDTKVVIIDLDMRKPKIHLAFEEENYNGISTILIGKHKLAECVRKTPIDSLDFIGAGPTPPNPSELLLRPEFDILLQELHQLYDVIVIDTPPVGLVTDGILVMKRADLPVYVIRADYSKRYFAKNVNKLIKNNNFSKLSIILNAFRHLSQYGYGYDYSYYQGYADDDNAEASNAKKFKGLLAKSK</sequence>
<evidence type="ECO:0000256" key="4">
    <source>
        <dbReference type="ARBA" id="ARBA00011903"/>
    </source>
</evidence>
<dbReference type="EMBL" id="CP048222">
    <property type="protein sequence ID" value="QHT68097.1"/>
    <property type="molecule type" value="Genomic_DNA"/>
</dbReference>
<dbReference type="InterPro" id="IPR027417">
    <property type="entry name" value="P-loop_NTPase"/>
</dbReference>
<proteinExistence type="inferred from homology"/>
<evidence type="ECO:0000256" key="17">
    <source>
        <dbReference type="SAM" id="Phobius"/>
    </source>
</evidence>
<dbReference type="AlphaFoldDB" id="A0A6C0GJI1"/>
<feature type="transmembrane region" description="Helical" evidence="17">
    <location>
        <begin position="48"/>
        <end position="66"/>
    </location>
</feature>
<gene>
    <name evidence="20" type="ORF">GXP67_16340</name>
</gene>
<dbReference type="CDD" id="cd05387">
    <property type="entry name" value="BY-kinase"/>
    <property type="match status" value="1"/>
</dbReference>
<feature type="coiled-coil region" evidence="16">
    <location>
        <begin position="377"/>
        <end position="447"/>
    </location>
</feature>
<dbReference type="KEGG" id="rhoz:GXP67_16340"/>
<evidence type="ECO:0000256" key="8">
    <source>
        <dbReference type="ARBA" id="ARBA00022692"/>
    </source>
</evidence>
<evidence type="ECO:0000256" key="16">
    <source>
        <dbReference type="SAM" id="Coils"/>
    </source>
</evidence>
<accession>A0A6C0GJI1</accession>
<evidence type="ECO:0000256" key="9">
    <source>
        <dbReference type="ARBA" id="ARBA00022741"/>
    </source>
</evidence>
<evidence type="ECO:0000256" key="11">
    <source>
        <dbReference type="ARBA" id="ARBA00022840"/>
    </source>
</evidence>
<dbReference type="EC" id="2.7.10.2" evidence="4"/>
<keyword evidence="16" id="KW-0175">Coiled coil</keyword>
<evidence type="ECO:0000256" key="15">
    <source>
        <dbReference type="ARBA" id="ARBA00051245"/>
    </source>
</evidence>
<evidence type="ECO:0000313" key="21">
    <source>
        <dbReference type="Proteomes" id="UP000480178"/>
    </source>
</evidence>
<name>A0A6C0GJI1_9BACT</name>
<dbReference type="InterPro" id="IPR003856">
    <property type="entry name" value="LPS_length_determ_N"/>
</dbReference>
<dbReference type="Pfam" id="PF13614">
    <property type="entry name" value="AAA_31"/>
    <property type="match status" value="1"/>
</dbReference>
<comment type="subcellular location">
    <subcellularLocation>
        <location evidence="1">Cell inner membrane</location>
        <topology evidence="1">Multi-pass membrane protein</topology>
    </subcellularLocation>
</comment>
<evidence type="ECO:0000256" key="1">
    <source>
        <dbReference type="ARBA" id="ARBA00004429"/>
    </source>
</evidence>
<keyword evidence="13 17" id="KW-0472">Membrane</keyword>
<dbReference type="Gene3D" id="3.40.50.300">
    <property type="entry name" value="P-loop containing nucleotide triphosphate hydrolases"/>
    <property type="match status" value="1"/>
</dbReference>
<keyword evidence="7 20" id="KW-0808">Transferase</keyword>
<evidence type="ECO:0000256" key="7">
    <source>
        <dbReference type="ARBA" id="ARBA00022679"/>
    </source>
</evidence>
<evidence type="ECO:0000259" key="19">
    <source>
        <dbReference type="Pfam" id="PF13614"/>
    </source>
</evidence>
<keyword evidence="9" id="KW-0547">Nucleotide-binding</keyword>
<dbReference type="PANTHER" id="PTHR32309">
    <property type="entry name" value="TYROSINE-PROTEIN KINASE"/>
    <property type="match status" value="1"/>
</dbReference>
<organism evidence="20 21">
    <name type="scientific">Rhodocytophaga rosea</name>
    <dbReference type="NCBI Taxonomy" id="2704465"/>
    <lineage>
        <taxon>Bacteria</taxon>
        <taxon>Pseudomonadati</taxon>
        <taxon>Bacteroidota</taxon>
        <taxon>Cytophagia</taxon>
        <taxon>Cytophagales</taxon>
        <taxon>Rhodocytophagaceae</taxon>
        <taxon>Rhodocytophaga</taxon>
    </lineage>
</organism>
<dbReference type="PANTHER" id="PTHR32309:SF13">
    <property type="entry name" value="FERRIC ENTEROBACTIN TRANSPORT PROTEIN FEPE"/>
    <property type="match status" value="1"/>
</dbReference>
<dbReference type="InterPro" id="IPR050445">
    <property type="entry name" value="Bact_polysacc_biosynth/exp"/>
</dbReference>
<comment type="similarity">
    <text evidence="2">Belongs to the CpsD/CapB family.</text>
</comment>
<keyword evidence="21" id="KW-1185">Reference proteome</keyword>
<feature type="coiled-coil region" evidence="16">
    <location>
        <begin position="288"/>
        <end position="352"/>
    </location>
</feature>
<evidence type="ECO:0000256" key="2">
    <source>
        <dbReference type="ARBA" id="ARBA00007316"/>
    </source>
</evidence>
<evidence type="ECO:0000259" key="18">
    <source>
        <dbReference type="Pfam" id="PF02706"/>
    </source>
</evidence>
<comment type="catalytic activity">
    <reaction evidence="15">
        <text>L-tyrosyl-[protein] + ATP = O-phospho-L-tyrosyl-[protein] + ADP + H(+)</text>
        <dbReference type="Rhea" id="RHEA:10596"/>
        <dbReference type="Rhea" id="RHEA-COMP:10136"/>
        <dbReference type="Rhea" id="RHEA-COMP:20101"/>
        <dbReference type="ChEBI" id="CHEBI:15378"/>
        <dbReference type="ChEBI" id="CHEBI:30616"/>
        <dbReference type="ChEBI" id="CHEBI:46858"/>
        <dbReference type="ChEBI" id="CHEBI:61978"/>
        <dbReference type="ChEBI" id="CHEBI:456216"/>
        <dbReference type="EC" id="2.7.10.2"/>
    </reaction>
</comment>
<dbReference type="InterPro" id="IPR025669">
    <property type="entry name" value="AAA_dom"/>
</dbReference>
<feature type="domain" description="Polysaccharide chain length determinant N-terminal" evidence="18">
    <location>
        <begin position="35"/>
        <end position="123"/>
    </location>
</feature>
<keyword evidence="11" id="KW-0067">ATP-binding</keyword>
<dbReference type="FunFam" id="3.40.50.300:FF:000527">
    <property type="entry name" value="Tyrosine-protein kinase etk"/>
    <property type="match status" value="1"/>
</dbReference>
<dbReference type="SUPFAM" id="SSF52540">
    <property type="entry name" value="P-loop containing nucleoside triphosphate hydrolases"/>
    <property type="match status" value="1"/>
</dbReference>
<protein>
    <recommendedName>
        <fullName evidence="4">non-specific protein-tyrosine kinase</fullName>
        <ecNumber evidence="4">2.7.10.2</ecNumber>
    </recommendedName>
</protein>
<dbReference type="GO" id="GO:0004715">
    <property type="term" value="F:non-membrane spanning protein tyrosine kinase activity"/>
    <property type="evidence" value="ECO:0007669"/>
    <property type="project" value="UniProtKB-EC"/>
</dbReference>
<evidence type="ECO:0000256" key="13">
    <source>
        <dbReference type="ARBA" id="ARBA00023136"/>
    </source>
</evidence>
<reference evidence="20 21" key="1">
    <citation type="submission" date="2020-01" db="EMBL/GenBank/DDBJ databases">
        <authorList>
            <person name="Kim M.K."/>
        </authorList>
    </citation>
    <scope>NUCLEOTIDE SEQUENCE [LARGE SCALE GENOMIC DNA]</scope>
    <source>
        <strain evidence="20 21">172606-1</strain>
    </source>
</reference>
<feature type="domain" description="AAA" evidence="19">
    <location>
        <begin position="602"/>
        <end position="731"/>
    </location>
</feature>
<keyword evidence="6" id="KW-0997">Cell inner membrane</keyword>